<dbReference type="EMBL" id="MW256697">
    <property type="protein sequence ID" value="QWC36504.1"/>
    <property type="molecule type" value="Genomic_RNA"/>
</dbReference>
<name>A0A8E8FTG6_9VIRU</name>
<organism evidence="3">
    <name type="scientific">Bemisia tabaci beny-like virus 4</name>
    <dbReference type="NCBI Taxonomy" id="2840011"/>
    <lineage>
        <taxon>Viruses</taxon>
        <taxon>Riboviria</taxon>
        <taxon>Orthornavirae</taxon>
        <taxon>Kitrinoviricota</taxon>
        <taxon>Alsuviricetes</taxon>
        <taxon>Hepelivirales</taxon>
        <taxon>Benyviridae</taxon>
    </lineage>
</organism>
<dbReference type="Pfam" id="PF00978">
    <property type="entry name" value="RdRP_2"/>
    <property type="match status" value="1"/>
</dbReference>
<dbReference type="InterPro" id="IPR027351">
    <property type="entry name" value="(+)RNA_virus_helicase_core_dom"/>
</dbReference>
<sequence>MNKFEELVKDMEKPRDIDDDYKELLTSVFGEGDYSMVRQVLLPTDNADWDPTTLLRSTVGGIGDCWTELFADYHIALEDEDFKEMRIDRKDMLDSDEFLEESRSGKIWVKRRAIRARSLHWLLENLIFAIRARVSPIDYTRYSPEGDCYICFEKKPEEGDCECYDAFDVPEDSEEVRMTKEIHVRISVQAAFVFHISGCRWSSFNNLYTMDEAGNKLPEPRDYSDLRKLGWISLHDLAGLCSTRENVSLFHDIPGYKTRWVVDLGSVQVGADAADMVNECKRINTAELAKAYAQEAFSNDISSISRVNIRLTEPECRQLKNYVGFPVMSNNKKMSTSDHKMLQASRELIRNSMRSRFPHNVDMSKVLHIGCTFHEYSVWKPNVSHDFLFNLTEDRDVGRVFDDLVAVVGRELRNRKLPGIKSTKEKPQIVTHTGVSDVVNTLNSCLGRDRILLSFPTKSNYNSLMYEDCLYNVTEEQILSDFSRSGATTAWATIFLPDVFITNRCLSSGFYRYEEYYDCNEVARDFVRLIWPEVALIVPLFPLDNLIEAAHTFFSWVARKGAKIVVDWIKQLPDAKFPLEEIFGVTFDILKLKPIFFSIMESLKAHIKKHFCRVRITWKGGYDSGYDHKWHDWSKWITTRRIRGDSFCVDWSIIDRIGEMYLLRLHKSTGTDDINFCMDLPKEKVTVMVADVSTAWSPTRKTLGEMEYFPVLAMDWYKLYNWAMAEPIESLDFSVVLTTLNRIRGGLSLNSNVLVEPMHIQDTEAVKLALACLLEVVKMKGVLSDIENVKENLAGYHTNLKKLLNYMGTTAATICTAGVIVPAVYLLKWLFDANPNYVFVKETVEPKTETVKGKKSDLSKRLLLESAVIKTTVIQDKKQSNNNCFVCNLQSEGVFKSKVDSNAVGQEFICKNPLINNVHNIGFKSSEMSDLTNFLTISKSQHEAFGAKTICAGLSKMRSFFEKLPGGVEYNVEINSLSGGPGTGKSVVIREIANILENCGKTVAIIVPYMNLMSEYRNCELLSGERKDFECKTMFCGATLSQTDVLIFDEMTGVREDLIRSLAIFLGAKAIWLVGDNQQTKLNPSAGEGVDPTSCDSWDWENIQQHEMVWNFRLDAWRVKYLNKTFGYSMRTVREDALPPVFITRTDYNAMCTSGEKCDKEMVFSHQSGSEVFGVESTSNRDGINLSVRSNQGQTCTRAAVSYMMADVSTADVHGMLCVAISRSRRQTYFIVHDLEEPHVKELKDRLYVSTTDKQDEIMMLPFPKIERKVLDQSMSFRDKAVNEIMTEKRKLGYVSSAGDEPEEYEYDMKSPVDGTILLTPAQNERSVVENGIEAFKPYFHFCAMDTLFDVDNSTSIMAEAIKLLSATYNDDILMGRSNTIRSKFVAAIKKKKPLPVKDGKRLLPIEVFTQLISLSAVGMLLTDVQGKVLAKSLPPTSSGPIILFTIDGEHLYRPEIETLRRVPVIVGSQMFTVENMLTVIDGKYVGEYELISTSRNGYCYALPDVDTDLFFTWLPEFALRKSDPVTYVGYKPTYRKLFVSDIPPLQAQEMTKHCKPMGSYVALTPELNVDPIVHAPRLGKDAYKLAGFLDPSGAMLKEPCVNNVAPSKGPEHAATVSINWEGFIWDRTKAGTIKRRPIQKYRAIMPGLANHYNNSPEETLIAAQRLGRPEPKPSMTKEAIDFARTVANHAFDTHFTALTQFDWQEANAIIERGMRDAHARNYYNRATAENKPFQKFILRLHNKDQIKPIKNDELNLEKGGQGILQTPSKINLEFVCWMRVMNYLFYKSKRKHFFYDNLIPTSQFRKELTEGINSLPNCVSVAIADAKSFDSQQSPLTLEIERQFMLRLGAHMPSLNEYYKIREPMEFRAYGYFSGKTKGEKGSGFPDTLLGNTILQTCLSTYVFEGVGPMIVAAKGDDHLRIQCGVKLNEEKKKKLKTMTNIQIVASVGIGGEFCGDTITRKGAFPSIKRATIKALAMRAKDYNQFTEKQESLRDKIHEYQVCGLEETVAYAAQAEGITVNYVQACLAFLNSYAHISKAQWKSATQIYAKKRYFLPGVIGPQII</sequence>
<dbReference type="GO" id="GO:0016787">
    <property type="term" value="F:hydrolase activity"/>
    <property type="evidence" value="ECO:0007669"/>
    <property type="project" value="UniProtKB-KW"/>
</dbReference>
<reference evidence="3" key="2">
    <citation type="journal article" date="2021" name="NPJ Biofilms Microbiomes">
        <title>Diversity and infectivity of the RNA virome among different cryptic species of an agriculturally important insect vector: whitefly Bemisia tabaci.</title>
        <authorList>
            <person name="Huang H.J."/>
            <person name="Ye Z.X."/>
            <person name="Wang X."/>
            <person name="Yan X.T."/>
            <person name="Zhang Y."/>
            <person name="He Y.J."/>
            <person name="Qi Y.H."/>
            <person name="Zhang X.D."/>
            <person name="Zhuo J.C."/>
            <person name="Lu G."/>
            <person name="Lu J.B."/>
            <person name="Mao Q.Z."/>
            <person name="Sun Z.T."/>
            <person name="Yan F."/>
            <person name="Chen J.P."/>
            <person name="Zhang C.X."/>
            <person name="Li J.M."/>
        </authorList>
    </citation>
    <scope>NUCLEOTIDE SEQUENCE</scope>
    <source>
        <strain evidence="3">FY-Q</strain>
    </source>
</reference>
<keyword evidence="1" id="KW-0378">Hydrolase</keyword>
<protein>
    <submittedName>
        <fullName evidence="3">Polyprotein</fullName>
    </submittedName>
</protein>
<dbReference type="GO" id="GO:0003968">
    <property type="term" value="F:RNA-directed RNA polymerase activity"/>
    <property type="evidence" value="ECO:0007669"/>
    <property type="project" value="InterPro"/>
</dbReference>
<dbReference type="Pfam" id="PF01443">
    <property type="entry name" value="Viral_helicase1"/>
    <property type="match status" value="1"/>
</dbReference>
<proteinExistence type="predicted"/>
<accession>A0A8E8FTG6</accession>
<dbReference type="InterPro" id="IPR007094">
    <property type="entry name" value="RNA-dir_pol_PSvirus"/>
</dbReference>
<dbReference type="GO" id="GO:0005524">
    <property type="term" value="F:ATP binding"/>
    <property type="evidence" value="ECO:0007669"/>
    <property type="project" value="InterPro"/>
</dbReference>
<dbReference type="InterPro" id="IPR001788">
    <property type="entry name" value="RNA-dep_RNA_pol_alsuvir"/>
</dbReference>
<reference evidence="3" key="1">
    <citation type="submission" date="2020-11" db="EMBL/GenBank/DDBJ databases">
        <authorList>
            <person name="Huang H.-J."/>
            <person name="Li J.-M."/>
        </authorList>
    </citation>
    <scope>NUCLEOTIDE SEQUENCE</scope>
    <source>
        <strain evidence="3">FY-Q</strain>
    </source>
</reference>
<dbReference type="GO" id="GO:0006351">
    <property type="term" value="P:DNA-templated transcription"/>
    <property type="evidence" value="ECO:0007669"/>
    <property type="project" value="InterPro"/>
</dbReference>
<evidence type="ECO:0000256" key="1">
    <source>
        <dbReference type="ARBA" id="ARBA00022801"/>
    </source>
</evidence>
<evidence type="ECO:0000259" key="2">
    <source>
        <dbReference type="PROSITE" id="PS50507"/>
    </source>
</evidence>
<dbReference type="PROSITE" id="PS50507">
    <property type="entry name" value="RDRP_SSRNA_POS"/>
    <property type="match status" value="1"/>
</dbReference>
<feature type="domain" description="RdRp catalytic" evidence="2">
    <location>
        <begin position="1820"/>
        <end position="1932"/>
    </location>
</feature>
<dbReference type="GO" id="GO:0039694">
    <property type="term" value="P:viral RNA genome replication"/>
    <property type="evidence" value="ECO:0007669"/>
    <property type="project" value="InterPro"/>
</dbReference>
<evidence type="ECO:0000313" key="3">
    <source>
        <dbReference type="EMBL" id="QWC36504.1"/>
    </source>
</evidence>
<dbReference type="GO" id="GO:0003723">
    <property type="term" value="F:RNA binding"/>
    <property type="evidence" value="ECO:0007669"/>
    <property type="project" value="InterPro"/>
</dbReference>